<proteinExistence type="predicted"/>
<evidence type="ECO:0000313" key="1">
    <source>
        <dbReference type="EMBL" id="TGE24137.1"/>
    </source>
</evidence>
<dbReference type="Proteomes" id="UP000297549">
    <property type="component" value="Unassembled WGS sequence"/>
</dbReference>
<sequence>MENTTKNSSDLPLHSLEDTRISFKTAQTRIESWLCALKTIFADKDTEAIPRGIYIGPDDLKAIREAHGDGVGIRVYFGLKELEGGGQELSGMVVAVDEEGRHDLVEDKGGELTTIYDFTSPCPNFCAEGSIMLVAVPSECKD</sequence>
<organism evidence="1 2">
    <name type="scientific">Hymenobacter aquaticus</name>
    <dbReference type="NCBI Taxonomy" id="1867101"/>
    <lineage>
        <taxon>Bacteria</taxon>
        <taxon>Pseudomonadati</taxon>
        <taxon>Bacteroidota</taxon>
        <taxon>Cytophagia</taxon>
        <taxon>Cytophagales</taxon>
        <taxon>Hymenobacteraceae</taxon>
        <taxon>Hymenobacter</taxon>
    </lineage>
</organism>
<dbReference type="EMBL" id="SRLC01000001">
    <property type="protein sequence ID" value="TGE24137.1"/>
    <property type="molecule type" value="Genomic_DNA"/>
</dbReference>
<protein>
    <submittedName>
        <fullName evidence="1">Uncharacterized protein</fullName>
    </submittedName>
</protein>
<dbReference type="OrthoDB" id="661524at2"/>
<comment type="caution">
    <text evidence="1">The sequence shown here is derived from an EMBL/GenBank/DDBJ whole genome shotgun (WGS) entry which is preliminary data.</text>
</comment>
<accession>A0A4Z0Q2A5</accession>
<dbReference type="AlphaFoldDB" id="A0A4Z0Q2A5"/>
<dbReference type="RefSeq" id="WP_135461416.1">
    <property type="nucleotide sequence ID" value="NZ_SRLC01000001.1"/>
</dbReference>
<reference evidence="1 2" key="1">
    <citation type="submission" date="2019-04" db="EMBL/GenBank/DDBJ databases">
        <authorList>
            <person name="Feng G."/>
            <person name="Zhang J."/>
            <person name="Zhu H."/>
        </authorList>
    </citation>
    <scope>NUCLEOTIDE SEQUENCE [LARGE SCALE GENOMIC DNA]</scope>
    <source>
        <strain evidence="1 2">JCM 31653</strain>
    </source>
</reference>
<gene>
    <name evidence="1" type="ORF">E5K00_02680</name>
</gene>
<name>A0A4Z0Q2A5_9BACT</name>
<keyword evidence="2" id="KW-1185">Reference proteome</keyword>
<evidence type="ECO:0000313" key="2">
    <source>
        <dbReference type="Proteomes" id="UP000297549"/>
    </source>
</evidence>